<keyword evidence="2" id="KW-1185">Reference proteome</keyword>
<name>A0A5B7E9B9_PORTR</name>
<proteinExistence type="predicted"/>
<comment type="caution">
    <text evidence="1">The sequence shown here is derived from an EMBL/GenBank/DDBJ whole genome shotgun (WGS) entry which is preliminary data.</text>
</comment>
<dbReference type="Proteomes" id="UP000324222">
    <property type="component" value="Unassembled WGS sequence"/>
</dbReference>
<accession>A0A5B7E9B9</accession>
<dbReference type="EMBL" id="VSRR010002164">
    <property type="protein sequence ID" value="MPC29947.1"/>
    <property type="molecule type" value="Genomic_DNA"/>
</dbReference>
<evidence type="ECO:0000313" key="1">
    <source>
        <dbReference type="EMBL" id="MPC29947.1"/>
    </source>
</evidence>
<sequence length="72" mass="8342">MEKPNTSRRNSGWWSVKAKYPKVPKALVPMSAHTGPLLASFSHADFLKDVPLMLIFVPWCWKYLQHRTETNT</sequence>
<evidence type="ECO:0000313" key="2">
    <source>
        <dbReference type="Proteomes" id="UP000324222"/>
    </source>
</evidence>
<dbReference type="AlphaFoldDB" id="A0A5B7E9B9"/>
<protein>
    <submittedName>
        <fullName evidence="1">Uncharacterized protein</fullName>
    </submittedName>
</protein>
<reference evidence="1 2" key="1">
    <citation type="submission" date="2019-05" db="EMBL/GenBank/DDBJ databases">
        <title>Another draft genome of Portunus trituberculatus and its Hox gene families provides insights of decapod evolution.</title>
        <authorList>
            <person name="Jeong J.-H."/>
            <person name="Song I."/>
            <person name="Kim S."/>
            <person name="Choi T."/>
            <person name="Kim D."/>
            <person name="Ryu S."/>
            <person name="Kim W."/>
        </authorList>
    </citation>
    <scope>NUCLEOTIDE SEQUENCE [LARGE SCALE GENOMIC DNA]</scope>
    <source>
        <tissue evidence="1">Muscle</tissue>
    </source>
</reference>
<gene>
    <name evidence="1" type="ORF">E2C01_023200</name>
</gene>
<organism evidence="1 2">
    <name type="scientific">Portunus trituberculatus</name>
    <name type="common">Swimming crab</name>
    <name type="synonym">Neptunus trituberculatus</name>
    <dbReference type="NCBI Taxonomy" id="210409"/>
    <lineage>
        <taxon>Eukaryota</taxon>
        <taxon>Metazoa</taxon>
        <taxon>Ecdysozoa</taxon>
        <taxon>Arthropoda</taxon>
        <taxon>Crustacea</taxon>
        <taxon>Multicrustacea</taxon>
        <taxon>Malacostraca</taxon>
        <taxon>Eumalacostraca</taxon>
        <taxon>Eucarida</taxon>
        <taxon>Decapoda</taxon>
        <taxon>Pleocyemata</taxon>
        <taxon>Brachyura</taxon>
        <taxon>Eubrachyura</taxon>
        <taxon>Portunoidea</taxon>
        <taxon>Portunidae</taxon>
        <taxon>Portuninae</taxon>
        <taxon>Portunus</taxon>
    </lineage>
</organism>